<dbReference type="RefSeq" id="XP_006820835.1">
    <property type="nucleotide sequence ID" value="XM_006820772.1"/>
</dbReference>
<evidence type="ECO:0000313" key="3">
    <source>
        <dbReference type="Proteomes" id="UP000694865"/>
    </source>
</evidence>
<dbReference type="GeneID" id="102810277"/>
<organism evidence="3 4">
    <name type="scientific">Saccoglossus kowalevskii</name>
    <name type="common">Acorn worm</name>
    <dbReference type="NCBI Taxonomy" id="10224"/>
    <lineage>
        <taxon>Eukaryota</taxon>
        <taxon>Metazoa</taxon>
        <taxon>Hemichordata</taxon>
        <taxon>Enteropneusta</taxon>
        <taxon>Harrimaniidae</taxon>
        <taxon>Saccoglossus</taxon>
    </lineage>
</organism>
<feature type="signal peptide" evidence="2">
    <location>
        <begin position="1"/>
        <end position="18"/>
    </location>
</feature>
<evidence type="ECO:0000256" key="2">
    <source>
        <dbReference type="SAM" id="SignalP"/>
    </source>
</evidence>
<evidence type="ECO:0000313" key="4">
    <source>
        <dbReference type="RefSeq" id="XP_006820835.1"/>
    </source>
</evidence>
<feature type="chain" id="PRO_5046612760" evidence="2">
    <location>
        <begin position="19"/>
        <end position="167"/>
    </location>
</feature>
<feature type="compositionally biased region" description="Basic and acidic residues" evidence="1">
    <location>
        <begin position="126"/>
        <end position="153"/>
    </location>
</feature>
<evidence type="ECO:0000256" key="1">
    <source>
        <dbReference type="SAM" id="MobiDB-lite"/>
    </source>
</evidence>
<protein>
    <submittedName>
        <fullName evidence="4">Inner centromere protein-like</fullName>
    </submittedName>
</protein>
<keyword evidence="2" id="KW-0732">Signal</keyword>
<keyword evidence="3" id="KW-1185">Reference proteome</keyword>
<feature type="compositionally biased region" description="Basic and acidic residues" evidence="1">
    <location>
        <begin position="59"/>
        <end position="68"/>
    </location>
</feature>
<dbReference type="Proteomes" id="UP000694865">
    <property type="component" value="Unplaced"/>
</dbReference>
<feature type="region of interest" description="Disordered" evidence="1">
    <location>
        <begin position="21"/>
        <end position="68"/>
    </location>
</feature>
<feature type="region of interest" description="Disordered" evidence="1">
    <location>
        <begin position="126"/>
        <end position="167"/>
    </location>
</feature>
<name>A0ABM0MLE4_SACKO</name>
<feature type="compositionally biased region" description="Basic and acidic residues" evidence="1">
    <location>
        <begin position="21"/>
        <end position="51"/>
    </location>
</feature>
<sequence>MKVYEVLILLSVMGAAVAEEAQKKEEKTRMNKPVERELHHLSHEKKSELGNHRNKYSKAHPEIEGSPKLVQEERTLLGNKKKKMMEIRKSELSPEAKALKLGNVKHYYRSQMKFLAKEANSHAKLAAERRRTLEQRKEEREPVASARKLEKKSNEKHHKFGDSKMKN</sequence>
<proteinExistence type="predicted"/>
<reference evidence="4" key="1">
    <citation type="submission" date="2025-08" db="UniProtKB">
        <authorList>
            <consortium name="RefSeq"/>
        </authorList>
    </citation>
    <scope>IDENTIFICATION</scope>
    <source>
        <tissue evidence="4">Testes</tissue>
    </source>
</reference>
<gene>
    <name evidence="4" type="primary">LOC102810277</name>
</gene>
<accession>A0ABM0MLE4</accession>